<keyword evidence="3" id="KW-0378">Hydrolase</keyword>
<dbReference type="SUPFAM" id="SSF54106">
    <property type="entry name" value="LysM domain"/>
    <property type="match status" value="1"/>
</dbReference>
<keyword evidence="1" id="KW-0732">Signal</keyword>
<dbReference type="Gene3D" id="1.10.10.2520">
    <property type="entry name" value="Cell wall hydrolase SleB, domain 1"/>
    <property type="match status" value="1"/>
</dbReference>
<dbReference type="InterPro" id="IPR036779">
    <property type="entry name" value="LysM_dom_sf"/>
</dbReference>
<evidence type="ECO:0000313" key="3">
    <source>
        <dbReference type="EMBL" id="KEF37986.1"/>
    </source>
</evidence>
<feature type="signal peptide" evidence="1">
    <location>
        <begin position="1"/>
        <end position="26"/>
    </location>
</feature>
<gene>
    <name evidence="3" type="ORF">M670_02742</name>
</gene>
<evidence type="ECO:0000256" key="1">
    <source>
        <dbReference type="SAM" id="SignalP"/>
    </source>
</evidence>
<dbReference type="RefSeq" id="WP_035196119.1">
    <property type="nucleotide sequence ID" value="NZ_JJRY01000010.1"/>
</dbReference>
<evidence type="ECO:0000259" key="2">
    <source>
        <dbReference type="PROSITE" id="PS51782"/>
    </source>
</evidence>
<dbReference type="SMART" id="SM00257">
    <property type="entry name" value="LysM"/>
    <property type="match status" value="1"/>
</dbReference>
<dbReference type="Pfam" id="PF01476">
    <property type="entry name" value="LysM"/>
    <property type="match status" value="1"/>
</dbReference>
<feature type="domain" description="LysM" evidence="2">
    <location>
        <begin position="29"/>
        <end position="72"/>
    </location>
</feature>
<protein>
    <submittedName>
        <fullName evidence="3">Putative cell wall hydrolase</fullName>
        <ecNumber evidence="3">3.5.1.28</ecNumber>
    </submittedName>
</protein>
<dbReference type="PANTHER" id="PTHR33734">
    <property type="entry name" value="LYSM DOMAIN-CONTAINING GPI-ANCHORED PROTEIN 2"/>
    <property type="match status" value="1"/>
</dbReference>
<feature type="chain" id="PRO_5001680916" evidence="1">
    <location>
        <begin position="27"/>
        <end position="198"/>
    </location>
</feature>
<dbReference type="Proteomes" id="UP000027936">
    <property type="component" value="Unassembled WGS sequence"/>
</dbReference>
<organism evidence="3 4">
    <name type="scientific">Schinkia azotoformans MEV2011</name>
    <dbReference type="NCBI Taxonomy" id="1348973"/>
    <lineage>
        <taxon>Bacteria</taxon>
        <taxon>Bacillati</taxon>
        <taxon>Bacillota</taxon>
        <taxon>Bacilli</taxon>
        <taxon>Bacillales</taxon>
        <taxon>Bacillaceae</taxon>
        <taxon>Calidifontibacillus/Schinkia group</taxon>
        <taxon>Schinkia</taxon>
    </lineage>
</organism>
<reference evidence="3 4" key="1">
    <citation type="submission" date="2014-04" db="EMBL/GenBank/DDBJ databases">
        <title>Draft genome sequence of Bacillus azotoformans MEV2011, a (co-) denitrifying strain unable to grow in the presence of oxygen.</title>
        <authorList>
            <person name="Nielsen M."/>
            <person name="Schreiber L."/>
            <person name="Finster K."/>
            <person name="Schramm A."/>
        </authorList>
    </citation>
    <scope>NUCLEOTIDE SEQUENCE [LARGE SCALE GENOMIC DNA]</scope>
    <source>
        <strain evidence="3 4">MEV2011</strain>
    </source>
</reference>
<accession>A0A072NKK1</accession>
<dbReference type="CDD" id="cd00118">
    <property type="entry name" value="LysM"/>
    <property type="match status" value="1"/>
</dbReference>
<dbReference type="EC" id="3.5.1.28" evidence="3"/>
<dbReference type="AlphaFoldDB" id="A0A072NKK1"/>
<dbReference type="EMBL" id="JJRY01000010">
    <property type="protein sequence ID" value="KEF37986.1"/>
    <property type="molecule type" value="Genomic_DNA"/>
</dbReference>
<dbReference type="PATRIC" id="fig|1348973.3.peg.2652"/>
<dbReference type="InterPro" id="IPR042047">
    <property type="entry name" value="SleB_dom1"/>
</dbReference>
<proteinExistence type="predicted"/>
<dbReference type="Gene3D" id="6.20.240.60">
    <property type="match status" value="1"/>
</dbReference>
<dbReference type="PANTHER" id="PTHR33734:SF22">
    <property type="entry name" value="MEMBRANE-BOUND LYTIC MUREIN TRANSGLYCOSYLASE D"/>
    <property type="match status" value="1"/>
</dbReference>
<sequence length="198" mass="21540">MKMLKKVMVVATLSLSLFGLNSQTDAATTTHLVKSGETYWTIAQKYGLSVNYLKSINNKSSNALYSGQKLVLPRTSITAADKELMARLVSAEAKGEPYAGKVAVATVILNRVDSVEFPNSVKGVIYQNVNGHYAFTPVQNGTINQAADAGSKKAVEEALTLRGKGNGSLYFYNPKTSTSRWVDSREATVWIGKHKFAR</sequence>
<dbReference type="GO" id="GO:0008745">
    <property type="term" value="F:N-acetylmuramoyl-L-alanine amidase activity"/>
    <property type="evidence" value="ECO:0007669"/>
    <property type="project" value="UniProtKB-EC"/>
</dbReference>
<dbReference type="PROSITE" id="PS51782">
    <property type="entry name" value="LYSM"/>
    <property type="match status" value="1"/>
</dbReference>
<dbReference type="OrthoDB" id="9785345at2"/>
<dbReference type="Gene3D" id="3.10.350.10">
    <property type="entry name" value="LysM domain"/>
    <property type="match status" value="1"/>
</dbReference>
<name>A0A072NKK1_SCHAZ</name>
<evidence type="ECO:0000313" key="4">
    <source>
        <dbReference type="Proteomes" id="UP000027936"/>
    </source>
</evidence>
<dbReference type="InterPro" id="IPR011105">
    <property type="entry name" value="Cell_wall_hydrolase_SleB"/>
</dbReference>
<dbReference type="InterPro" id="IPR018392">
    <property type="entry name" value="LysM"/>
</dbReference>
<dbReference type="Pfam" id="PF07486">
    <property type="entry name" value="Hydrolase_2"/>
    <property type="match status" value="1"/>
</dbReference>
<comment type="caution">
    <text evidence="3">The sequence shown here is derived from an EMBL/GenBank/DDBJ whole genome shotgun (WGS) entry which is preliminary data.</text>
</comment>